<reference evidence="9 10" key="1">
    <citation type="submission" date="2020-01" db="EMBL/GenBank/DDBJ databases">
        <title>Sphingomonas sp. strain CSW-10.</title>
        <authorList>
            <person name="Chen W.-M."/>
        </authorList>
    </citation>
    <scope>NUCLEOTIDE SEQUENCE [LARGE SCALE GENOMIC DNA]</scope>
    <source>
        <strain evidence="9 10">CSW-10</strain>
    </source>
</reference>
<name>A0A6M4AY03_9SPHN</name>
<keyword evidence="7 8" id="KW-0472">Membrane</keyword>
<evidence type="ECO:0000256" key="3">
    <source>
        <dbReference type="ARBA" id="ARBA00022448"/>
    </source>
</evidence>
<dbReference type="AlphaFoldDB" id="A0A6M4AY03"/>
<keyword evidence="10" id="KW-1185">Reference proteome</keyword>
<keyword evidence="5 8" id="KW-0812">Transmembrane</keyword>
<keyword evidence="4" id="KW-1003">Cell membrane</keyword>
<feature type="transmembrane region" description="Helical" evidence="8">
    <location>
        <begin position="303"/>
        <end position="322"/>
    </location>
</feature>
<dbReference type="CDD" id="cd06550">
    <property type="entry name" value="TM_ABC_iron-siderophores_like"/>
    <property type="match status" value="1"/>
</dbReference>
<dbReference type="InterPro" id="IPR037294">
    <property type="entry name" value="ABC_BtuC-like"/>
</dbReference>
<evidence type="ECO:0000256" key="8">
    <source>
        <dbReference type="SAM" id="Phobius"/>
    </source>
</evidence>
<dbReference type="RefSeq" id="WP_169946665.1">
    <property type="nucleotide sequence ID" value="NZ_CP053015.1"/>
</dbReference>
<comment type="similarity">
    <text evidence="2">Belongs to the binding-protein-dependent transport system permease family. FecCD subfamily.</text>
</comment>
<evidence type="ECO:0000256" key="7">
    <source>
        <dbReference type="ARBA" id="ARBA00023136"/>
    </source>
</evidence>
<evidence type="ECO:0000256" key="2">
    <source>
        <dbReference type="ARBA" id="ARBA00007935"/>
    </source>
</evidence>
<organism evidence="9 10">
    <name type="scientific">Sphingomonas lacunae</name>
    <dbReference type="NCBI Taxonomy" id="2698828"/>
    <lineage>
        <taxon>Bacteria</taxon>
        <taxon>Pseudomonadati</taxon>
        <taxon>Pseudomonadota</taxon>
        <taxon>Alphaproteobacteria</taxon>
        <taxon>Sphingomonadales</taxon>
        <taxon>Sphingomonadaceae</taxon>
        <taxon>Sphingomonas</taxon>
    </lineage>
</organism>
<gene>
    <name evidence="9" type="ORF">GV829_11080</name>
</gene>
<keyword evidence="6 8" id="KW-1133">Transmembrane helix</keyword>
<evidence type="ECO:0000313" key="9">
    <source>
        <dbReference type="EMBL" id="QJQ32919.1"/>
    </source>
</evidence>
<dbReference type="GO" id="GO:0022857">
    <property type="term" value="F:transmembrane transporter activity"/>
    <property type="evidence" value="ECO:0007669"/>
    <property type="project" value="InterPro"/>
</dbReference>
<evidence type="ECO:0000256" key="4">
    <source>
        <dbReference type="ARBA" id="ARBA00022475"/>
    </source>
</evidence>
<feature type="transmembrane region" description="Helical" evidence="8">
    <location>
        <begin position="87"/>
        <end position="107"/>
    </location>
</feature>
<dbReference type="Gene3D" id="1.10.3470.10">
    <property type="entry name" value="ABC transporter involved in vitamin B12 uptake, BtuC"/>
    <property type="match status" value="1"/>
</dbReference>
<evidence type="ECO:0000313" key="10">
    <source>
        <dbReference type="Proteomes" id="UP000503018"/>
    </source>
</evidence>
<sequence>MMRTPLLVWLGALLLLCTGMSLALGPSSFALSEWLSLLGGQPNGAVQTILLDVRLPRATAAALAGCALGASGTAMQGLMRNPLAEPGVMGVSATAALAATSCVYFGLAATSPLLVPIASLVGAIAATSVVAGAALRLRGIASLILIGVAMSAIAGAMMALLVNMAPNPFSLSDLINWTAGSVANRDWDEIGFGAPFILSGVALLLWGRRNLSALALGEEAAHGMGVDLARTRLLVIAGTGIATGGAVAIAGMIGFVGLIAPHMVRKASGHDAGLAILPSALAGASLLLVSDMVVRLLPWGNELHLGTLAALIGAPLFALIALRMGSIRHG</sequence>
<protein>
    <submittedName>
        <fullName evidence="9">Iron ABC transporter permease</fullName>
    </submittedName>
</protein>
<keyword evidence="3" id="KW-0813">Transport</keyword>
<accession>A0A6M4AY03</accession>
<feature type="transmembrane region" description="Helical" evidence="8">
    <location>
        <begin position="272"/>
        <end position="297"/>
    </location>
</feature>
<comment type="subcellular location">
    <subcellularLocation>
        <location evidence="1">Cell membrane</location>
        <topology evidence="1">Multi-pass membrane protein</topology>
    </subcellularLocation>
</comment>
<dbReference type="GO" id="GO:0005886">
    <property type="term" value="C:plasma membrane"/>
    <property type="evidence" value="ECO:0007669"/>
    <property type="project" value="UniProtKB-SubCell"/>
</dbReference>
<dbReference type="SUPFAM" id="SSF81345">
    <property type="entry name" value="ABC transporter involved in vitamin B12 uptake, BtuC"/>
    <property type="match status" value="1"/>
</dbReference>
<dbReference type="EMBL" id="CP053015">
    <property type="protein sequence ID" value="QJQ32919.1"/>
    <property type="molecule type" value="Genomic_DNA"/>
</dbReference>
<feature type="transmembrane region" description="Helical" evidence="8">
    <location>
        <begin position="54"/>
        <end position="75"/>
    </location>
</feature>
<feature type="transmembrane region" description="Helical" evidence="8">
    <location>
        <begin position="233"/>
        <end position="260"/>
    </location>
</feature>
<dbReference type="PANTHER" id="PTHR30472">
    <property type="entry name" value="FERRIC ENTEROBACTIN TRANSPORT SYSTEM PERMEASE PROTEIN"/>
    <property type="match status" value="1"/>
</dbReference>
<dbReference type="PANTHER" id="PTHR30472:SF25">
    <property type="entry name" value="ABC TRANSPORTER PERMEASE PROTEIN MJ0876-RELATED"/>
    <property type="match status" value="1"/>
</dbReference>
<dbReference type="InterPro" id="IPR000522">
    <property type="entry name" value="ABC_transptr_permease_BtuC"/>
</dbReference>
<dbReference type="Proteomes" id="UP000503018">
    <property type="component" value="Chromosome"/>
</dbReference>
<dbReference type="KEGG" id="slan:GV829_11080"/>
<evidence type="ECO:0000256" key="1">
    <source>
        <dbReference type="ARBA" id="ARBA00004651"/>
    </source>
</evidence>
<evidence type="ECO:0000256" key="5">
    <source>
        <dbReference type="ARBA" id="ARBA00022692"/>
    </source>
</evidence>
<proteinExistence type="inferred from homology"/>
<evidence type="ECO:0000256" key="6">
    <source>
        <dbReference type="ARBA" id="ARBA00022989"/>
    </source>
</evidence>
<feature type="transmembrane region" description="Helical" evidence="8">
    <location>
        <begin position="113"/>
        <end position="135"/>
    </location>
</feature>
<dbReference type="Pfam" id="PF01032">
    <property type="entry name" value="FecCD"/>
    <property type="match status" value="1"/>
</dbReference>
<feature type="transmembrane region" description="Helical" evidence="8">
    <location>
        <begin position="142"/>
        <end position="162"/>
    </location>
</feature>